<dbReference type="Gene3D" id="1.10.8.60">
    <property type="match status" value="2"/>
</dbReference>
<dbReference type="FunFam" id="3.40.50.300:FF:000025">
    <property type="entry name" value="ATP-dependent Clp protease subunit"/>
    <property type="match status" value="1"/>
</dbReference>
<feature type="coiled-coil region" evidence="6">
    <location>
        <begin position="462"/>
        <end position="489"/>
    </location>
</feature>
<dbReference type="GO" id="GO:0005524">
    <property type="term" value="F:ATP binding"/>
    <property type="evidence" value="ECO:0007669"/>
    <property type="project" value="UniProtKB-KW"/>
</dbReference>
<dbReference type="InterPro" id="IPR003959">
    <property type="entry name" value="ATPase_AAA_core"/>
</dbReference>
<evidence type="ECO:0000256" key="1">
    <source>
        <dbReference type="ARBA" id="ARBA00022737"/>
    </source>
</evidence>
<dbReference type="InterPro" id="IPR001943">
    <property type="entry name" value="UVR_dom"/>
</dbReference>
<dbReference type="Pfam" id="PF02861">
    <property type="entry name" value="Clp_N"/>
    <property type="match status" value="1"/>
</dbReference>
<dbReference type="GO" id="GO:0034605">
    <property type="term" value="P:cellular response to heat"/>
    <property type="evidence" value="ECO:0007669"/>
    <property type="project" value="TreeGrafter"/>
</dbReference>
<dbReference type="SUPFAM" id="SSF81923">
    <property type="entry name" value="Double Clp-N motif"/>
    <property type="match status" value="1"/>
</dbReference>
<dbReference type="eggNOG" id="COG0542">
    <property type="taxonomic scope" value="Bacteria"/>
</dbReference>
<keyword evidence="6" id="KW-0175">Coiled coil</keyword>
<dbReference type="Pfam" id="PF00004">
    <property type="entry name" value="AAA"/>
    <property type="match status" value="1"/>
</dbReference>
<feature type="region of interest" description="Disordered" evidence="7">
    <location>
        <begin position="826"/>
        <end position="846"/>
    </location>
</feature>
<gene>
    <name evidence="10" type="primary">clpC</name>
    <name evidence="10" type="ordered locus">CCA_00355</name>
</gene>
<dbReference type="GO" id="GO:0006508">
    <property type="term" value="P:proteolysis"/>
    <property type="evidence" value="ECO:0007669"/>
    <property type="project" value="UniProtKB-KW"/>
</dbReference>
<dbReference type="GO" id="GO:0016887">
    <property type="term" value="F:ATP hydrolysis activity"/>
    <property type="evidence" value="ECO:0007669"/>
    <property type="project" value="InterPro"/>
</dbReference>
<dbReference type="SMART" id="SM00382">
    <property type="entry name" value="AAA"/>
    <property type="match status" value="2"/>
</dbReference>
<evidence type="ECO:0000313" key="10">
    <source>
        <dbReference type="EMBL" id="AAP05103.1"/>
    </source>
</evidence>
<dbReference type="OrthoDB" id="9803641at2"/>
<feature type="domain" description="UVR" evidence="8">
    <location>
        <begin position="440"/>
        <end position="475"/>
    </location>
</feature>
<dbReference type="InterPro" id="IPR001270">
    <property type="entry name" value="ClpA/B"/>
</dbReference>
<dbReference type="KEGG" id="cca:CCA_00355"/>
<dbReference type="Gene3D" id="4.10.860.10">
    <property type="entry name" value="UVR domain"/>
    <property type="match status" value="1"/>
</dbReference>
<dbReference type="SUPFAM" id="SSF52540">
    <property type="entry name" value="P-loop containing nucleoside triphosphate hydrolases"/>
    <property type="match status" value="2"/>
</dbReference>
<name>Q823Q2_CHLCV</name>
<dbReference type="PANTHER" id="PTHR11638:SF18">
    <property type="entry name" value="HEAT SHOCK PROTEIN 104"/>
    <property type="match status" value="1"/>
</dbReference>
<protein>
    <submittedName>
        <fullName evidence="10">ATP-dependent Clp protease, ATP-binding subunit</fullName>
    </submittedName>
</protein>
<dbReference type="PANTHER" id="PTHR11638">
    <property type="entry name" value="ATP-DEPENDENT CLP PROTEASE"/>
    <property type="match status" value="1"/>
</dbReference>
<dbReference type="Gene3D" id="1.10.1780.10">
    <property type="entry name" value="Clp, N-terminal domain"/>
    <property type="match status" value="1"/>
</dbReference>
<dbReference type="Pfam" id="PF07724">
    <property type="entry name" value="AAA_2"/>
    <property type="match status" value="1"/>
</dbReference>
<keyword evidence="3 10" id="KW-0067">ATP-binding</keyword>
<dbReference type="PROSITE" id="PS51903">
    <property type="entry name" value="CLP_R"/>
    <property type="match status" value="1"/>
</dbReference>
<feature type="region of interest" description="Disordered" evidence="7">
    <location>
        <begin position="150"/>
        <end position="177"/>
    </location>
</feature>
<dbReference type="CDD" id="cd19499">
    <property type="entry name" value="RecA-like_ClpB_Hsp104-like"/>
    <property type="match status" value="1"/>
</dbReference>
<keyword evidence="4" id="KW-0143">Chaperone</keyword>
<dbReference type="InterPro" id="IPR041546">
    <property type="entry name" value="ClpA/ClpB_AAA_lid"/>
</dbReference>
<dbReference type="InterPro" id="IPR027417">
    <property type="entry name" value="P-loop_NTPase"/>
</dbReference>
<dbReference type="PROSITE" id="PS00870">
    <property type="entry name" value="CLPAB_1"/>
    <property type="match status" value="1"/>
</dbReference>
<evidence type="ECO:0000256" key="5">
    <source>
        <dbReference type="PROSITE-ProRule" id="PRU01251"/>
    </source>
</evidence>
<dbReference type="GO" id="GO:0008233">
    <property type="term" value="F:peptidase activity"/>
    <property type="evidence" value="ECO:0007669"/>
    <property type="project" value="UniProtKB-KW"/>
</dbReference>
<keyword evidence="10" id="KW-0378">Hydrolase</keyword>
<dbReference type="Pfam" id="PF10431">
    <property type="entry name" value="ClpB_D2-small"/>
    <property type="match status" value="1"/>
</dbReference>
<evidence type="ECO:0000259" key="9">
    <source>
        <dbReference type="PROSITE" id="PS51903"/>
    </source>
</evidence>
<dbReference type="RefSeq" id="WP_011006320.1">
    <property type="nucleotide sequence ID" value="NC_003361.3"/>
</dbReference>
<sequence length="846" mass="94643">MFEKFTNRAKQVIKLAKKEAQRLNHNYLGTEHILLGLLKLGQGVAVNVLRNLGVDFDTAKQEVERLIGYGPEIQVYGDPALTGRVKKSFESANEEAGVLEHNYVGTEHLLLGILNQADGVALQVLENLHIDPREVRKEILKELETFNLQLPPSSSSNPRGSSSSSSKSSSLGHALGGEKSDKLSALKAYGYDLTEMFRESKLDPVIGRSAEVERLILILCRRRKNNPVLIGEAGVGKTAIVEGLAQKIISNEVPDTLRKKRLITLDLALMIAGTKYRGQFEERIKAVMDEVRKHGNILLFIDELHTIVGAGAAEGAIDASNILKPALARGEIQCIGATTIDEYRKHIEKDAALERRFQKIIVQPPSVDETIEILRGLKKKYEEHHNVAITEEALKAAATLSDQYVHGRFLPDKAIDLLDEAGARVRVNTMDQPTELMKLEAEIETTKLAKEQAIGTQEYEKAAGLRDEEKKLRERLSNMKQEWENHKEEHQIPVDEEAVAQVVSLQTGIPSARLTEAESEKLLKLEDTLRKKVIGQDQAVKSICRAIRRSRTGIKDPNRPTGSFLFLGPTGVGKTLLAQQIAIEMFGGEDALIQVDMSEYMEKFAATKMMGSPPGYVGHEEGGHLTEQVRRRPYCVVLFDEIEKAHPDIMDLMLQILEQGRLTDSFGRKIDFRHAIIIMTSNLGADLIKKSGEIGFGSRSNFDYKVIQEKIENAVKKHLKPEFINRLDESVIFRPLEKDALSEIIHLEINKLDSRLKNYQMALSIPDSVISFLVTKGHSPEMGARPLRRVIEQYLEDPLAELLLKESCRQEARKLRARLSEDRVTFERDEAQETESVAAAIPNGES</sequence>
<keyword evidence="11" id="KW-1185">Reference proteome</keyword>
<dbReference type="Pfam" id="PF17871">
    <property type="entry name" value="AAA_lid_9"/>
    <property type="match status" value="1"/>
</dbReference>
<evidence type="ECO:0000256" key="4">
    <source>
        <dbReference type="ARBA" id="ARBA00023186"/>
    </source>
</evidence>
<accession>Q823Q2</accession>
<dbReference type="EMBL" id="AE015925">
    <property type="protein sequence ID" value="AAP05103.1"/>
    <property type="molecule type" value="Genomic_DNA"/>
</dbReference>
<dbReference type="CDD" id="cd00009">
    <property type="entry name" value="AAA"/>
    <property type="match status" value="1"/>
</dbReference>
<dbReference type="InterPro" id="IPR019489">
    <property type="entry name" value="Clp_ATPase_C"/>
</dbReference>
<evidence type="ECO:0000256" key="2">
    <source>
        <dbReference type="ARBA" id="ARBA00022741"/>
    </source>
</evidence>
<dbReference type="InterPro" id="IPR036628">
    <property type="entry name" value="Clp_N_dom_sf"/>
</dbReference>
<evidence type="ECO:0000313" key="11">
    <source>
        <dbReference type="Proteomes" id="UP000002193"/>
    </source>
</evidence>
<reference evidence="10 11" key="1">
    <citation type="journal article" date="2003" name="Nucleic Acids Res.">
        <title>Genome sequence of Chlamydophila caviae (Chlamydia psittaci GPIC): examining the role of niche-specific genes in the evolution of the Chlamydiaceae.</title>
        <authorList>
            <person name="Read T.D."/>
            <person name="Myers G.S.A."/>
            <person name="Brunham R.C."/>
            <person name="Nelson W.C."/>
            <person name="Paulsen I.T."/>
            <person name="Heidelberg J.F."/>
            <person name="Holtzapple E.K."/>
            <person name="Khouri H.M."/>
            <person name="Federova N.B."/>
            <person name="Carty H.A."/>
            <person name="Umayam L.A."/>
            <person name="Haft D.H."/>
            <person name="Peterson J.D."/>
            <person name="Beanan M.J."/>
            <person name="White O."/>
            <person name="Salzberg S.L."/>
            <person name="Hsia R.-C."/>
            <person name="McClarty G."/>
            <person name="Rank R.G."/>
            <person name="Bavoil P.M."/>
            <person name="Fraser C.M."/>
        </authorList>
    </citation>
    <scope>NUCLEOTIDE SEQUENCE [LARGE SCALE GENOMIC DNA]</scope>
    <source>
        <strain evidence="11">ATCC VR-813 / DSM 19441 / 03DC25 / GPIC</strain>
    </source>
</reference>
<dbReference type="PRINTS" id="PR00300">
    <property type="entry name" value="CLPPROTEASEA"/>
</dbReference>
<dbReference type="Gene3D" id="3.40.50.300">
    <property type="entry name" value="P-loop containing nucleotide triphosphate hydrolases"/>
    <property type="match status" value="2"/>
</dbReference>
<dbReference type="PROSITE" id="PS50151">
    <property type="entry name" value="UVR"/>
    <property type="match status" value="1"/>
</dbReference>
<evidence type="ECO:0000256" key="3">
    <source>
        <dbReference type="ARBA" id="ARBA00022840"/>
    </source>
</evidence>
<dbReference type="STRING" id="227941.CCA_00355"/>
<dbReference type="InterPro" id="IPR004176">
    <property type="entry name" value="Clp_R_N"/>
</dbReference>
<feature type="compositionally biased region" description="Low complexity" evidence="7">
    <location>
        <begin position="151"/>
        <end position="170"/>
    </location>
</feature>
<dbReference type="InterPro" id="IPR050130">
    <property type="entry name" value="ClpA_ClpB"/>
</dbReference>
<keyword evidence="10" id="KW-0645">Protease</keyword>
<evidence type="ECO:0000259" key="8">
    <source>
        <dbReference type="PROSITE" id="PS50151"/>
    </source>
</evidence>
<organism evidence="10 11">
    <name type="scientific">Chlamydia caviae (strain ATCC VR-813 / DSM 19441 / 03DC25 / GPIC)</name>
    <name type="common">Chlamydophila caviae</name>
    <dbReference type="NCBI Taxonomy" id="227941"/>
    <lineage>
        <taxon>Bacteria</taxon>
        <taxon>Pseudomonadati</taxon>
        <taxon>Chlamydiota</taxon>
        <taxon>Chlamydiia</taxon>
        <taxon>Chlamydiales</taxon>
        <taxon>Chlamydiaceae</taxon>
        <taxon>Chlamydia/Chlamydophila group</taxon>
        <taxon>Chlamydia</taxon>
    </lineage>
</organism>
<evidence type="ECO:0000256" key="6">
    <source>
        <dbReference type="SAM" id="Coils"/>
    </source>
</evidence>
<keyword evidence="2" id="KW-0547">Nucleotide-binding</keyword>
<dbReference type="SMART" id="SM01086">
    <property type="entry name" value="ClpB_D2-small"/>
    <property type="match status" value="1"/>
</dbReference>
<dbReference type="AlphaFoldDB" id="Q823Q2"/>
<keyword evidence="1 5" id="KW-0677">Repeat</keyword>
<dbReference type="FunFam" id="3.40.50.300:FF:000010">
    <property type="entry name" value="Chaperone clpB 1, putative"/>
    <property type="match status" value="1"/>
</dbReference>
<dbReference type="GO" id="GO:0005737">
    <property type="term" value="C:cytoplasm"/>
    <property type="evidence" value="ECO:0007669"/>
    <property type="project" value="TreeGrafter"/>
</dbReference>
<evidence type="ECO:0000256" key="7">
    <source>
        <dbReference type="SAM" id="MobiDB-lite"/>
    </source>
</evidence>
<dbReference type="Proteomes" id="UP000002193">
    <property type="component" value="Chromosome"/>
</dbReference>
<dbReference type="InterPro" id="IPR003593">
    <property type="entry name" value="AAA+_ATPase"/>
</dbReference>
<proteinExistence type="predicted"/>
<feature type="domain" description="Clp R" evidence="9">
    <location>
        <begin position="2"/>
        <end position="145"/>
    </location>
</feature>
<dbReference type="HOGENOM" id="CLU_005070_2_0_0"/>
<dbReference type="InterPro" id="IPR018368">
    <property type="entry name" value="ClpA/B_CS1"/>
</dbReference>